<gene>
    <name evidence="1" type="ORF">BN1051_02962</name>
</gene>
<evidence type="ECO:0000313" key="1">
    <source>
        <dbReference type="EMBL" id="CEA09590.1"/>
    </source>
</evidence>
<proteinExistence type="predicted"/>
<dbReference type="InterPro" id="IPR046038">
    <property type="entry name" value="DUF5996"/>
</dbReference>
<protein>
    <submittedName>
        <fullName evidence="1">Uncharacterized protein</fullName>
    </submittedName>
</protein>
<sequence>MKTRFLNYPDWQATADTLHMFLQMAGKVKLERSPQRPEWAHVRLFLTIDGIGTGIIPAHESNFEIYFNLRRHHVVVQNSRGLREKIPLGPGLSVKRFYEQLMVALDDINAPTPINVRPQEFHDPVDFDQDDRHASYDRDAVTLFLENLHFAYRSIAAFMAPWRGKVEMPAYWFGTMDLTGTLFSGQAAPYPGRGEIAAGSFDEKACEFGFWPGDPKSPRPSFFVLPYPFVSDIGSYEAMLKPDAARFLAQECEYVLPLEDALATADPQRTVVDFCSSAFAILQRQDPWPDLDWATEALTYRR</sequence>
<dbReference type="Pfam" id="PF19459">
    <property type="entry name" value="DUF5996"/>
    <property type="match status" value="1"/>
</dbReference>
<accession>A0A078MTC7</accession>
<dbReference type="EMBL" id="LN483072">
    <property type="protein sequence ID" value="CEA09590.1"/>
    <property type="molecule type" value="Genomic_DNA"/>
</dbReference>
<organism evidence="1">
    <name type="scientific">Arthrobacter saudimassiliensis</name>
    <dbReference type="NCBI Taxonomy" id="1461584"/>
    <lineage>
        <taxon>Bacteria</taxon>
        <taxon>Bacillati</taxon>
        <taxon>Actinomycetota</taxon>
        <taxon>Actinomycetes</taxon>
        <taxon>Micrococcales</taxon>
        <taxon>Micrococcaceae</taxon>
        <taxon>Arthrobacter</taxon>
    </lineage>
</organism>
<reference evidence="1" key="1">
    <citation type="submission" date="2014-07" db="EMBL/GenBank/DDBJ databases">
        <authorList>
            <person name="Urmite Genomes Urmite Genomes"/>
        </authorList>
    </citation>
    <scope>NUCLEOTIDE SEQUENCE</scope>
    <source>
        <strain evidence="1">11W110_air</strain>
    </source>
</reference>
<name>A0A078MTC7_9MICC</name>
<dbReference type="PATRIC" id="fig|1461584.3.peg.2938"/>
<dbReference type="AlphaFoldDB" id="A0A078MTC7"/>